<dbReference type="Proteomes" id="UP001589792">
    <property type="component" value="Unassembled WGS sequence"/>
</dbReference>
<comment type="caution">
    <text evidence="1">The sequence shown here is derived from an EMBL/GenBank/DDBJ whole genome shotgun (WGS) entry which is preliminary data.</text>
</comment>
<accession>A0ABV6EDR8</accession>
<evidence type="ECO:0000313" key="2">
    <source>
        <dbReference type="Proteomes" id="UP001589792"/>
    </source>
</evidence>
<dbReference type="EMBL" id="JBHLXG010000010">
    <property type="protein sequence ID" value="MFC0227148.1"/>
    <property type="molecule type" value="Genomic_DNA"/>
</dbReference>
<name>A0ABV6EDR8_9GAMM</name>
<evidence type="ECO:0000313" key="1">
    <source>
        <dbReference type="EMBL" id="MFC0227148.1"/>
    </source>
</evidence>
<sequence>MKLVEQLAVYYRLSHHAEVKSRWCQWWLPQGEARVAYLRELFEPVAKTTPNQARRLREKGAD</sequence>
<organism evidence="1 2">
    <name type="scientific">Serratia aquatilis</name>
    <dbReference type="NCBI Taxonomy" id="1737515"/>
    <lineage>
        <taxon>Bacteria</taxon>
        <taxon>Pseudomonadati</taxon>
        <taxon>Pseudomonadota</taxon>
        <taxon>Gammaproteobacteria</taxon>
        <taxon>Enterobacterales</taxon>
        <taxon>Yersiniaceae</taxon>
        <taxon>Serratia</taxon>
    </lineage>
</organism>
<protein>
    <submittedName>
        <fullName evidence="1">Uncharacterized protein</fullName>
    </submittedName>
</protein>
<proteinExistence type="predicted"/>
<reference evidence="1 2" key="1">
    <citation type="submission" date="2024-09" db="EMBL/GenBank/DDBJ databases">
        <authorList>
            <person name="Sun Q."/>
            <person name="Mori K."/>
        </authorList>
    </citation>
    <scope>NUCLEOTIDE SEQUENCE [LARGE SCALE GENOMIC DNA]</scope>
    <source>
        <strain evidence="1 2">CCM 8626</strain>
    </source>
</reference>
<gene>
    <name evidence="1" type="ORF">ACFFJ3_11640</name>
</gene>
<keyword evidence="2" id="KW-1185">Reference proteome</keyword>
<dbReference type="RefSeq" id="WP_380675428.1">
    <property type="nucleotide sequence ID" value="NZ_CP173186.1"/>
</dbReference>